<dbReference type="InParanoid" id="G2Q6J3"/>
<dbReference type="OMA" id="WPVLHEK"/>
<keyword evidence="11" id="KW-1185">Reference proteome</keyword>
<feature type="compositionally biased region" description="Polar residues" evidence="8">
    <location>
        <begin position="633"/>
        <end position="652"/>
    </location>
</feature>
<dbReference type="GO" id="GO:0045944">
    <property type="term" value="P:positive regulation of transcription by RNA polymerase II"/>
    <property type="evidence" value="ECO:0007669"/>
    <property type="project" value="TreeGrafter"/>
</dbReference>
<proteinExistence type="predicted"/>
<evidence type="ECO:0000256" key="3">
    <source>
        <dbReference type="ARBA" id="ARBA00022833"/>
    </source>
</evidence>
<dbReference type="InterPro" id="IPR036864">
    <property type="entry name" value="Zn2-C6_fun-type_DNA-bd_sf"/>
</dbReference>
<dbReference type="Proteomes" id="UP000007322">
    <property type="component" value="Chromosome 1"/>
</dbReference>
<evidence type="ECO:0000256" key="1">
    <source>
        <dbReference type="ARBA" id="ARBA00004123"/>
    </source>
</evidence>
<name>G2Q6J3_THET4</name>
<dbReference type="GO" id="GO:0005634">
    <property type="term" value="C:nucleus"/>
    <property type="evidence" value="ECO:0007669"/>
    <property type="project" value="UniProtKB-SubCell"/>
</dbReference>
<feature type="region of interest" description="Disordered" evidence="8">
    <location>
        <begin position="608"/>
        <end position="652"/>
    </location>
</feature>
<feature type="compositionally biased region" description="Polar residues" evidence="8">
    <location>
        <begin position="695"/>
        <end position="707"/>
    </location>
</feature>
<dbReference type="CDD" id="cd14723">
    <property type="entry name" value="ZIP_Ppr1"/>
    <property type="match status" value="1"/>
</dbReference>
<dbReference type="PANTHER" id="PTHR47782:SF8">
    <property type="entry name" value="ZN(II)2CYS6 TRANSCRIPTION FACTOR (EUROFUNG)"/>
    <property type="match status" value="1"/>
</dbReference>
<feature type="compositionally biased region" description="Low complexity" evidence="8">
    <location>
        <begin position="823"/>
        <end position="834"/>
    </location>
</feature>
<dbReference type="RefSeq" id="XP_003660811.1">
    <property type="nucleotide sequence ID" value="XM_003660763.1"/>
</dbReference>
<evidence type="ECO:0000256" key="4">
    <source>
        <dbReference type="ARBA" id="ARBA00023015"/>
    </source>
</evidence>
<dbReference type="GO" id="GO:0008270">
    <property type="term" value="F:zinc ion binding"/>
    <property type="evidence" value="ECO:0007669"/>
    <property type="project" value="InterPro"/>
</dbReference>
<evidence type="ECO:0000259" key="9">
    <source>
        <dbReference type="PROSITE" id="PS50048"/>
    </source>
</evidence>
<evidence type="ECO:0000256" key="6">
    <source>
        <dbReference type="ARBA" id="ARBA00023163"/>
    </source>
</evidence>
<dbReference type="CDD" id="cd12148">
    <property type="entry name" value="fungal_TF_MHR"/>
    <property type="match status" value="1"/>
</dbReference>
<feature type="region of interest" description="Disordered" evidence="8">
    <location>
        <begin position="18"/>
        <end position="43"/>
    </location>
</feature>
<evidence type="ECO:0000256" key="2">
    <source>
        <dbReference type="ARBA" id="ARBA00022723"/>
    </source>
</evidence>
<dbReference type="AlphaFoldDB" id="G2Q6J3"/>
<dbReference type="STRING" id="573729.G2Q6J3"/>
<dbReference type="PANTHER" id="PTHR47782">
    <property type="entry name" value="ZN(II)2CYS6 TRANSCRIPTION FACTOR (EUROFUNG)-RELATED"/>
    <property type="match status" value="1"/>
</dbReference>
<dbReference type="InterPro" id="IPR007219">
    <property type="entry name" value="XnlR_reg_dom"/>
</dbReference>
<comment type="subcellular location">
    <subcellularLocation>
        <location evidence="1">Nucleus</location>
    </subcellularLocation>
</comment>
<dbReference type="PROSITE" id="PS00463">
    <property type="entry name" value="ZN2_CY6_FUNGAL_1"/>
    <property type="match status" value="1"/>
</dbReference>
<feature type="region of interest" description="Disordered" evidence="8">
    <location>
        <begin position="677"/>
        <end position="877"/>
    </location>
</feature>
<dbReference type="OrthoDB" id="5416384at2759"/>
<protein>
    <recommendedName>
        <fullName evidence="9">Zn(2)-C6 fungal-type domain-containing protein</fullName>
    </recommendedName>
</protein>
<evidence type="ECO:0000256" key="5">
    <source>
        <dbReference type="ARBA" id="ARBA00023125"/>
    </source>
</evidence>
<dbReference type="EMBL" id="CP003002">
    <property type="protein sequence ID" value="AEO55566.1"/>
    <property type="molecule type" value="Genomic_DNA"/>
</dbReference>
<reference evidence="10 11" key="1">
    <citation type="journal article" date="2011" name="Nat. Biotechnol.">
        <title>Comparative genomic analysis of the thermophilic biomass-degrading fungi Myceliophthora thermophila and Thielavia terrestris.</title>
        <authorList>
            <person name="Berka R.M."/>
            <person name="Grigoriev I.V."/>
            <person name="Otillar R."/>
            <person name="Salamov A."/>
            <person name="Grimwood J."/>
            <person name="Reid I."/>
            <person name="Ishmael N."/>
            <person name="John T."/>
            <person name="Darmond C."/>
            <person name="Moisan M.-C."/>
            <person name="Henrissat B."/>
            <person name="Coutinho P.M."/>
            <person name="Lombard V."/>
            <person name="Natvig D.O."/>
            <person name="Lindquist E."/>
            <person name="Schmutz J."/>
            <person name="Lucas S."/>
            <person name="Harris P."/>
            <person name="Powlowski J."/>
            <person name="Bellemare A."/>
            <person name="Taylor D."/>
            <person name="Butler G."/>
            <person name="de Vries R.P."/>
            <person name="Allijn I.E."/>
            <person name="van den Brink J."/>
            <person name="Ushinsky S."/>
            <person name="Storms R."/>
            <person name="Powell A.J."/>
            <person name="Paulsen I.T."/>
            <person name="Elbourne L.D.H."/>
            <person name="Baker S.E."/>
            <person name="Magnuson J."/>
            <person name="LaBoissiere S."/>
            <person name="Clutterbuck A.J."/>
            <person name="Martinez D."/>
            <person name="Wogulis M."/>
            <person name="de Leon A.L."/>
            <person name="Rey M.W."/>
            <person name="Tsang A."/>
        </authorList>
    </citation>
    <scope>NUCLEOTIDE SEQUENCE [LARGE SCALE GENOMIC DNA]</scope>
    <source>
        <strain evidence="11">ATCC 42464 / BCRC 31852 / DSM 1799</strain>
    </source>
</reference>
<dbReference type="GO" id="GO:0006351">
    <property type="term" value="P:DNA-templated transcription"/>
    <property type="evidence" value="ECO:0007669"/>
    <property type="project" value="InterPro"/>
</dbReference>
<dbReference type="eggNOG" id="ENOG502RVD5">
    <property type="taxonomic scope" value="Eukaryota"/>
</dbReference>
<evidence type="ECO:0000313" key="11">
    <source>
        <dbReference type="Proteomes" id="UP000007322"/>
    </source>
</evidence>
<dbReference type="Pfam" id="PF04082">
    <property type="entry name" value="Fungal_trans"/>
    <property type="match status" value="1"/>
</dbReference>
<feature type="compositionally biased region" description="Low complexity" evidence="8">
    <location>
        <begin position="681"/>
        <end position="694"/>
    </location>
</feature>
<gene>
    <name evidence="10" type="ORF">MYCTH_2299532</name>
</gene>
<keyword evidence="2" id="KW-0479">Metal-binding</keyword>
<dbReference type="GeneID" id="11509099"/>
<sequence>MDPAAVFHQSLGSVLPPQHFFPGRPPVPGPYPWDSPEQDGHDAPHRVAHTLTACCRCRQRKTRCDPALPRCLPCERSGSTCEYYDSAKGKRINRSYVVSLQKKVRQLEAELAQYTDQESDHPQDHEDMVWPGGIVRLDAPDEIPRYLGPSSGTAMTRLLMEEAKRYAESRRIANLIPEVLARRAEQRDRMQSVVMGSISGPSGRKKSYPAHSIIPASALPSREIVDGLVRTFNDRIQVFIPVLHEKVFEEDVNAVFAGDSDPYKHFVVNMVVAISLQRVGKYAGLPDSYYLNAMRRFEDVVRPQDLKTLQCLVLIGQYSLMTPTRAATYYVTGLATRICQQMGLGDESTIAVGVSDQRELDMRRRVSWAVTMQEFGLANTMGRPNGFAKADDCMNVKFFETIVDEGITPEGIRSDKICERKTVAIHFCKMRLLQAEIRRVLYEKKRPEPSHESHPWFVQMEQRLKDWLADCPAKPPWCKPWLDGCYHNLVISLYRPSPQIPKPTVNAAMKCFDGARSIIDITSRQIEDGTVDITWESLLSVYASLNALLWSISYPDVRTKHSKEEVQDLAATALEAIKIFSDRWPGSSSALQLYTVIANACLQSYDVGEETPSPPSGSQLGTPVSRAGPLSPESDTSRNTPTRQTGPQSAASLFNTSSPFGYVFDVPNGTLASQYGFDNDSSPFRRQPSFRSNSIFMSPSTDSNGRRLSSLAPDSKENPAPARMGATPPPPLDIPKQEPQPAVTSSPVASLPTPPESLAPASAHPGVHPPSTRHAPTASQAAPMQTPNVHPTSLAPVPDSTPAPMMQGKDGRPEPIPASNFSQQQQQQQQRQQQPSHHAPKPPPSTFVTPPPPPQSHSRHQPQQRPPPSHAPADWYNPLPQFVPPHVYASGMSGGPAFWNATPNPFTGGFQPNGNSLGPYGARTGHAGGLPTPSMNASWNMAFGAEQQECQGGFGPAGIGLGPGGPGLGGGEYYDSFLIGRHGSLSQEQQLELMDMLETEGKSDIDSFLNMGMGMGGPGQGQGGNGVQWG</sequence>
<feature type="compositionally biased region" description="Pro residues" evidence="8">
    <location>
        <begin position="841"/>
        <end position="855"/>
    </location>
</feature>
<dbReference type="Gene3D" id="4.10.240.10">
    <property type="entry name" value="Zn(2)-C6 fungal-type DNA-binding domain"/>
    <property type="match status" value="1"/>
</dbReference>
<dbReference type="SMART" id="SM00066">
    <property type="entry name" value="GAL4"/>
    <property type="match status" value="1"/>
</dbReference>
<keyword evidence="3" id="KW-0862">Zinc</keyword>
<keyword evidence="6" id="KW-0804">Transcription</keyword>
<dbReference type="InterPro" id="IPR052202">
    <property type="entry name" value="Yeast_MetPath_Reg"/>
</dbReference>
<feature type="domain" description="Zn(2)-C6 fungal-type" evidence="9">
    <location>
        <begin position="53"/>
        <end position="83"/>
    </location>
</feature>
<accession>G2Q6J3</accession>
<feature type="compositionally biased region" description="Polar residues" evidence="8">
    <location>
        <begin position="777"/>
        <end position="791"/>
    </location>
</feature>
<dbReference type="GO" id="GO:0043565">
    <property type="term" value="F:sequence-specific DNA binding"/>
    <property type="evidence" value="ECO:0007669"/>
    <property type="project" value="TreeGrafter"/>
</dbReference>
<dbReference type="InterPro" id="IPR001138">
    <property type="entry name" value="Zn2Cys6_DnaBD"/>
</dbReference>
<dbReference type="HOGENOM" id="CLU_007548_0_0_1"/>
<keyword evidence="5" id="KW-0238">DNA-binding</keyword>
<evidence type="ECO:0000256" key="8">
    <source>
        <dbReference type="SAM" id="MobiDB-lite"/>
    </source>
</evidence>
<dbReference type="PROSITE" id="PS50048">
    <property type="entry name" value="ZN2_CY6_FUNGAL_2"/>
    <property type="match status" value="1"/>
</dbReference>
<dbReference type="KEGG" id="mtm:MYCTH_2299532"/>
<dbReference type="VEuPathDB" id="FungiDB:MYCTH_2299532"/>
<evidence type="ECO:0000313" key="10">
    <source>
        <dbReference type="EMBL" id="AEO55566.1"/>
    </source>
</evidence>
<keyword evidence="4" id="KW-0805">Transcription regulation</keyword>
<organism evidence="10 11">
    <name type="scientific">Thermothelomyces thermophilus (strain ATCC 42464 / BCRC 31852 / DSM 1799)</name>
    <name type="common">Sporotrichum thermophile</name>
    <dbReference type="NCBI Taxonomy" id="573729"/>
    <lineage>
        <taxon>Eukaryota</taxon>
        <taxon>Fungi</taxon>
        <taxon>Dikarya</taxon>
        <taxon>Ascomycota</taxon>
        <taxon>Pezizomycotina</taxon>
        <taxon>Sordariomycetes</taxon>
        <taxon>Sordariomycetidae</taxon>
        <taxon>Sordariales</taxon>
        <taxon>Chaetomiaceae</taxon>
        <taxon>Thermothelomyces</taxon>
    </lineage>
</organism>
<keyword evidence="7" id="KW-0539">Nucleus</keyword>
<dbReference type="GO" id="GO:0000981">
    <property type="term" value="F:DNA-binding transcription factor activity, RNA polymerase II-specific"/>
    <property type="evidence" value="ECO:0007669"/>
    <property type="project" value="InterPro"/>
</dbReference>
<feature type="compositionally biased region" description="Pro residues" evidence="8">
    <location>
        <begin position="23"/>
        <end position="33"/>
    </location>
</feature>
<dbReference type="Pfam" id="PF00172">
    <property type="entry name" value="Zn_clus"/>
    <property type="match status" value="1"/>
</dbReference>
<dbReference type="CDD" id="cd00067">
    <property type="entry name" value="GAL4"/>
    <property type="match status" value="1"/>
</dbReference>
<evidence type="ECO:0000256" key="7">
    <source>
        <dbReference type="ARBA" id="ARBA00023242"/>
    </source>
</evidence>
<dbReference type="SUPFAM" id="SSF57701">
    <property type="entry name" value="Zn2/Cys6 DNA-binding domain"/>
    <property type="match status" value="1"/>
</dbReference>